<dbReference type="GO" id="GO:0006355">
    <property type="term" value="P:regulation of DNA-templated transcription"/>
    <property type="evidence" value="ECO:0007669"/>
    <property type="project" value="InterPro"/>
</dbReference>
<dbReference type="PANTHER" id="PTHR13464:SF0">
    <property type="entry name" value="SAP30-BINDING PROTEIN"/>
    <property type="match status" value="1"/>
</dbReference>
<name>A0A820DV44_9BILA</name>
<feature type="non-terminal residue" evidence="2">
    <location>
        <position position="1"/>
    </location>
</feature>
<dbReference type="GO" id="GO:0005634">
    <property type="term" value="C:nucleus"/>
    <property type="evidence" value="ECO:0007669"/>
    <property type="project" value="TreeGrafter"/>
</dbReference>
<dbReference type="InterPro" id="IPR012479">
    <property type="entry name" value="SAP30BP"/>
</dbReference>
<accession>A0A820DV44</accession>
<dbReference type="Pfam" id="PF07818">
    <property type="entry name" value="HCNGP"/>
    <property type="match status" value="1"/>
</dbReference>
<evidence type="ECO:0000256" key="1">
    <source>
        <dbReference type="SAM" id="MobiDB-lite"/>
    </source>
</evidence>
<organism evidence="2 3">
    <name type="scientific">Adineta steineri</name>
    <dbReference type="NCBI Taxonomy" id="433720"/>
    <lineage>
        <taxon>Eukaryota</taxon>
        <taxon>Metazoa</taxon>
        <taxon>Spiralia</taxon>
        <taxon>Gnathifera</taxon>
        <taxon>Rotifera</taxon>
        <taxon>Eurotatoria</taxon>
        <taxon>Bdelloidea</taxon>
        <taxon>Adinetida</taxon>
        <taxon>Adinetidae</taxon>
        <taxon>Adineta</taxon>
    </lineage>
</organism>
<evidence type="ECO:0000313" key="2">
    <source>
        <dbReference type="EMBL" id="CAF4237516.1"/>
    </source>
</evidence>
<feature type="compositionally biased region" description="Basic and acidic residues" evidence="1">
    <location>
        <begin position="105"/>
        <end position="118"/>
    </location>
</feature>
<evidence type="ECO:0000313" key="3">
    <source>
        <dbReference type="Proteomes" id="UP000663868"/>
    </source>
</evidence>
<feature type="region of interest" description="Disordered" evidence="1">
    <location>
        <begin position="105"/>
        <end position="152"/>
    </location>
</feature>
<dbReference type="EMBL" id="CAJOBB010009994">
    <property type="protein sequence ID" value="CAF4237516.1"/>
    <property type="molecule type" value="Genomic_DNA"/>
</dbReference>
<protein>
    <recommendedName>
        <fullName evidence="4">SAP30-binding protein</fullName>
    </recommendedName>
</protein>
<reference evidence="2" key="1">
    <citation type="submission" date="2021-02" db="EMBL/GenBank/DDBJ databases">
        <authorList>
            <person name="Nowell W R."/>
        </authorList>
    </citation>
    <scope>NUCLEOTIDE SEQUENCE</scope>
</reference>
<dbReference type="PANTHER" id="PTHR13464">
    <property type="entry name" value="TRANSCRIPTIONAL REGULATOR PROTEIN HCNGP"/>
    <property type="match status" value="1"/>
</dbReference>
<dbReference type="AlphaFoldDB" id="A0A820DV44"/>
<gene>
    <name evidence="2" type="ORF">KXQ929_LOCUS42079</name>
</gene>
<evidence type="ECO:0008006" key="4">
    <source>
        <dbReference type="Google" id="ProtNLM"/>
    </source>
</evidence>
<feature type="compositionally biased region" description="Basic and acidic residues" evidence="1">
    <location>
        <begin position="142"/>
        <end position="152"/>
    </location>
</feature>
<sequence>FLLDYPLIFPEDAEIRIPPEPAKNCSAKLEKKFEEYYKRFKKTGVDQNVAIQELKDFRNPCMYEKMISHLDIDEIGTNFPQELYDPHWWGKESYYEELSKAQKIEMDRREKERRERPKIGFTPGVKKVDQLGVGSSNNSDISGEKRKTRFDQ</sequence>
<comment type="caution">
    <text evidence="2">The sequence shown here is derived from an EMBL/GenBank/DDBJ whole genome shotgun (WGS) entry which is preliminary data.</text>
</comment>
<dbReference type="Proteomes" id="UP000663868">
    <property type="component" value="Unassembled WGS sequence"/>
</dbReference>
<proteinExistence type="predicted"/>